<dbReference type="InterPro" id="IPR003953">
    <property type="entry name" value="FAD-dep_OxRdtase_2_FAD-bd"/>
</dbReference>
<dbReference type="PANTHER" id="PTHR43400">
    <property type="entry name" value="FUMARATE REDUCTASE"/>
    <property type="match status" value="1"/>
</dbReference>
<dbReference type="SUPFAM" id="SSF51905">
    <property type="entry name" value="FAD/NAD(P)-binding domain"/>
    <property type="match status" value="1"/>
</dbReference>
<keyword evidence="7" id="KW-1185">Reference proteome</keyword>
<dbReference type="RefSeq" id="WP_168049911.1">
    <property type="nucleotide sequence ID" value="NZ_JAATJR010000003.1"/>
</dbReference>
<reference evidence="6 7" key="1">
    <citation type="submission" date="2020-03" db="EMBL/GenBank/DDBJ databases">
        <title>Roseomonas selenitidurans sp. nov. isolated from soil.</title>
        <authorList>
            <person name="Liu H."/>
        </authorList>
    </citation>
    <scope>NUCLEOTIDE SEQUENCE [LARGE SCALE GENOMIC DNA]</scope>
    <source>
        <strain evidence="6 7">JCM 15073</strain>
    </source>
</reference>
<sequence>MSQDCDVLVIGSGAGGLATAVTAAFHGLRVVVAEKADLFGGTTAWSGGWMWVPRNPLAVAAGIVEDVEAPRSYLRHELGNQYDAAKVEAFLHAAPRMVDFFAGHTAVQFIAGNAIPDFHGDTPGAAKGGRSVCAAPFDGRVLGPLLHRLRPPLAELTLAGMGIASGEDLRRFMTATRSPRSALHAARRLARHGWDRLRHGRGMHLVNGNALAARLLKSADDLGVALWESAPAARLLMQDGAVHGAVLRRGGTEVQVVARRGVVLACGGFPHEGNRIRALFPHAPDGAHFSAAPRGNTGDGLRLGEDAGGAVVRDFPDAGAWAPVSRVPHADGSAGHFPHLVERGKPGVIGVTARGLRFTNEARAYHDMMRGLFAAVQPPEEVCCWLVCDHRFLRRYGLGFVKPAPLPIFPHLRSGYLHRGTTLAALAAACGIDGAALEATIARYNGPARQGADPEFGRGSTPYERMQGDAGRCNAPIERAPFYAVKIVPGSLGTFAGLRTDAAARVLDAAGAPIPGLTAVGNDMASMMGGHYPSGGITLGPAMTFGWIAGRRLAGIET</sequence>
<dbReference type="InterPro" id="IPR027477">
    <property type="entry name" value="Succ_DH/fumarate_Rdtase_cat_sf"/>
</dbReference>
<evidence type="ECO:0000313" key="7">
    <source>
        <dbReference type="Proteomes" id="UP000765160"/>
    </source>
</evidence>
<keyword evidence="3" id="KW-0274">FAD</keyword>
<dbReference type="EMBL" id="JAAVTX010000003">
    <property type="protein sequence ID" value="NKE45474.1"/>
    <property type="molecule type" value="Genomic_DNA"/>
</dbReference>
<keyword evidence="4" id="KW-0560">Oxidoreductase</keyword>
<dbReference type="PANTHER" id="PTHR43400:SF10">
    <property type="entry name" value="3-OXOSTEROID 1-DEHYDROGENASE"/>
    <property type="match status" value="1"/>
</dbReference>
<evidence type="ECO:0000313" key="6">
    <source>
        <dbReference type="EMBL" id="NKE45474.1"/>
    </source>
</evidence>
<name>A0ABX1EZI3_9PROT</name>
<evidence type="ECO:0000256" key="4">
    <source>
        <dbReference type="ARBA" id="ARBA00023002"/>
    </source>
</evidence>
<dbReference type="SUPFAM" id="SSF56425">
    <property type="entry name" value="Succinate dehydrogenase/fumarate reductase flavoprotein, catalytic domain"/>
    <property type="match status" value="1"/>
</dbReference>
<dbReference type="InterPro" id="IPR036188">
    <property type="entry name" value="FAD/NAD-bd_sf"/>
</dbReference>
<evidence type="ECO:0000259" key="5">
    <source>
        <dbReference type="Pfam" id="PF00890"/>
    </source>
</evidence>
<dbReference type="Proteomes" id="UP000765160">
    <property type="component" value="Unassembled WGS sequence"/>
</dbReference>
<evidence type="ECO:0000256" key="1">
    <source>
        <dbReference type="ARBA" id="ARBA00001974"/>
    </source>
</evidence>
<evidence type="ECO:0000256" key="2">
    <source>
        <dbReference type="ARBA" id="ARBA00022630"/>
    </source>
</evidence>
<comment type="caution">
    <text evidence="6">The sequence shown here is derived from an EMBL/GenBank/DDBJ whole genome shotgun (WGS) entry which is preliminary data.</text>
</comment>
<protein>
    <submittedName>
        <fullName evidence="6">FAD-dependent oxidoreductase</fullName>
    </submittedName>
</protein>
<dbReference type="NCBIfam" id="NF004789">
    <property type="entry name" value="PRK06134.1"/>
    <property type="match status" value="1"/>
</dbReference>
<dbReference type="InterPro" id="IPR050315">
    <property type="entry name" value="FAD-oxidoreductase_2"/>
</dbReference>
<feature type="domain" description="FAD-dependent oxidoreductase 2 FAD-binding" evidence="5">
    <location>
        <begin position="6"/>
        <end position="539"/>
    </location>
</feature>
<dbReference type="Pfam" id="PF00890">
    <property type="entry name" value="FAD_binding_2"/>
    <property type="match status" value="1"/>
</dbReference>
<comment type="cofactor">
    <cofactor evidence="1">
        <name>FAD</name>
        <dbReference type="ChEBI" id="CHEBI:57692"/>
    </cofactor>
</comment>
<organism evidence="6 7">
    <name type="scientific">Falsiroseomonas frigidaquae</name>
    <dbReference type="NCBI Taxonomy" id="487318"/>
    <lineage>
        <taxon>Bacteria</taxon>
        <taxon>Pseudomonadati</taxon>
        <taxon>Pseudomonadota</taxon>
        <taxon>Alphaproteobacteria</taxon>
        <taxon>Acetobacterales</taxon>
        <taxon>Roseomonadaceae</taxon>
        <taxon>Falsiroseomonas</taxon>
    </lineage>
</organism>
<proteinExistence type="predicted"/>
<dbReference type="Gene3D" id="3.50.50.60">
    <property type="entry name" value="FAD/NAD(P)-binding domain"/>
    <property type="match status" value="2"/>
</dbReference>
<gene>
    <name evidence="6" type="ORF">HB662_11860</name>
</gene>
<keyword evidence="2" id="KW-0285">Flavoprotein</keyword>
<evidence type="ECO:0000256" key="3">
    <source>
        <dbReference type="ARBA" id="ARBA00022827"/>
    </source>
</evidence>
<accession>A0ABX1EZI3</accession>
<dbReference type="PRINTS" id="PR00411">
    <property type="entry name" value="PNDRDTASEI"/>
</dbReference>